<dbReference type="OrthoDB" id="5291305at2"/>
<evidence type="ECO:0000313" key="3">
    <source>
        <dbReference type="Proteomes" id="UP000000814"/>
    </source>
</evidence>
<dbReference type="InterPro" id="IPR002826">
    <property type="entry name" value="MptE-like"/>
</dbReference>
<feature type="domain" description="6-hydroxymethylpterin diphosphokinase MptE-like" evidence="1">
    <location>
        <begin position="190"/>
        <end position="359"/>
    </location>
</feature>
<dbReference type="eggNOG" id="COG2604">
    <property type="taxonomic scope" value="Bacteria"/>
</dbReference>
<dbReference type="Proteomes" id="UP000000814">
    <property type="component" value="Chromosome"/>
</dbReference>
<dbReference type="KEGG" id="cac:CA_C2168"/>
<dbReference type="GeneID" id="44998648"/>
<keyword evidence="3" id="KW-1185">Reference proteome</keyword>
<dbReference type="PIR" id="C97167">
    <property type="entry name" value="C97167"/>
</dbReference>
<proteinExistence type="predicted"/>
<evidence type="ECO:0000259" key="1">
    <source>
        <dbReference type="Pfam" id="PF01973"/>
    </source>
</evidence>
<protein>
    <submittedName>
        <fullName evidence="2">Uncharacterized conserved protein</fullName>
    </submittedName>
</protein>
<dbReference type="Pfam" id="PF01973">
    <property type="entry name" value="MptE-like"/>
    <property type="match status" value="1"/>
</dbReference>
<dbReference type="RefSeq" id="WP_010965467.1">
    <property type="nucleotide sequence ID" value="NC_003030.1"/>
</dbReference>
<accession>Q97H45</accession>
<evidence type="ECO:0000313" key="2">
    <source>
        <dbReference type="EMBL" id="AAK80126.1"/>
    </source>
</evidence>
<dbReference type="AlphaFoldDB" id="Q97H45"/>
<dbReference type="PANTHER" id="PTHR41786:SF1">
    <property type="entry name" value="6-HYDROXYMETHYLPTERIN DIPHOSPHOKINASE MPTE-LIKE DOMAIN-CONTAINING PROTEIN"/>
    <property type="match status" value="1"/>
</dbReference>
<name>Q97H45_CLOAB</name>
<dbReference type="STRING" id="272562.CA_C2168"/>
<dbReference type="EMBL" id="AE001437">
    <property type="protein sequence ID" value="AAK80126.1"/>
    <property type="molecule type" value="Genomic_DNA"/>
</dbReference>
<sequence length="578" mass="66029">MNIITFNTVMGCRDISEINAVIEESLDNKNILKLDNKYIGNRENVQEDINSFIKKLNIENTESDFVIFGLGCGEHILKLINMNLKKMRILIVEPREDVISRFLKLNYANKIIDDDRIYLYLYNEEDLNGILSLFLDEFNISNTKCGVFANYADTYYEEISNLYKSYIDIQNSLLVNMGTHIVHSRHFFSSYMNNLKFIQKSTIINHFKNIYKGMPAVIVSAGPSLSKNIDLLKDYQSKFIVITGGRTLKLLLDKGIRPDFVCVIDPDEPAFEIMKDALDCTVPIIYSEFTNYKVIKNYKGDKIFFTDTGVNDASKDFFEKDIDNLYEGGSVAHVCASLAEYIGCNRIIFVGQDFAYTNDVTCDLNVGGNSNIKNFFYVDDVYGGKVKTDRTLYFYKKAMEEFIQVKKHVDFINCTEGGANIEGAPLIKFKDALEKFGESIKNTEAVSNIIKSNNVLMDDDNMRIKLDGIRQNIKVISSMCTSAVEQYNSYLAFGGKSESDKDFLAHNFNLTNECIFSMASSFKFINVLLSPAIINILGNPNFREKKGMKSEEKLKIKFERNLILYNNIIEAAKEFMKY</sequence>
<reference evidence="2 3" key="1">
    <citation type="journal article" date="2001" name="J. Bacteriol.">
        <title>Genome sequence and comparative analysis of the solvent-producing bacterium Clostridium acetobutylicum.</title>
        <authorList>
            <person name="Nolling J."/>
            <person name="Breton G."/>
            <person name="Omelchenko M.V."/>
            <person name="Makarova K.S."/>
            <person name="Zeng Q."/>
            <person name="Gibson R."/>
            <person name="Lee H.M."/>
            <person name="Dubois J."/>
            <person name="Qiu D."/>
            <person name="Hitti J."/>
            <person name="Wolf Y.I."/>
            <person name="Tatusov R.L."/>
            <person name="Sabathe F."/>
            <person name="Doucette-Stamm L."/>
            <person name="Soucaille P."/>
            <person name="Daly M.J."/>
            <person name="Bennett G.N."/>
            <person name="Koonin E.V."/>
            <person name="Smith D.R."/>
        </authorList>
    </citation>
    <scope>NUCLEOTIDE SEQUENCE [LARGE SCALE GENOMIC DNA]</scope>
    <source>
        <strain evidence="3">ATCC 824 / DSM 792 / JCM 1419 / LMG 5710 / VKM B-1787</strain>
    </source>
</reference>
<gene>
    <name evidence="2" type="ordered locus">CA_C2168</name>
</gene>
<dbReference type="HOGENOM" id="CLU_026503_0_0_9"/>
<organism evidence="2 3">
    <name type="scientific">Clostridium acetobutylicum (strain ATCC 824 / DSM 792 / JCM 1419 / IAM 19013 / LMG 5710 / NBRC 13948 / NRRL B-527 / VKM B-1787 / 2291 / W)</name>
    <dbReference type="NCBI Taxonomy" id="272562"/>
    <lineage>
        <taxon>Bacteria</taxon>
        <taxon>Bacillati</taxon>
        <taxon>Bacillota</taxon>
        <taxon>Clostridia</taxon>
        <taxon>Eubacteriales</taxon>
        <taxon>Clostridiaceae</taxon>
        <taxon>Clostridium</taxon>
    </lineage>
</organism>
<dbReference type="PATRIC" id="fig|272562.8.peg.2370"/>
<dbReference type="PANTHER" id="PTHR41786">
    <property type="entry name" value="MOTILITY ACCESSORY FACTOR MAF"/>
    <property type="match status" value="1"/>
</dbReference>